<evidence type="ECO:0000256" key="1">
    <source>
        <dbReference type="SAM" id="Coils"/>
    </source>
</evidence>
<dbReference type="eggNOG" id="arCOG00373">
    <property type="taxonomic scope" value="Archaea"/>
</dbReference>
<protein>
    <recommendedName>
        <fullName evidence="4">Rad50/SbcC-type AAA domain-containing protein</fullName>
    </recommendedName>
</protein>
<evidence type="ECO:0000313" key="3">
    <source>
        <dbReference type="Proteomes" id="UP000002408"/>
    </source>
</evidence>
<dbReference type="GeneID" id="5411120"/>
<name>A7I563_METB6</name>
<reference evidence="3" key="1">
    <citation type="journal article" date="2015" name="Microbiology">
        <title>Genome of Methanoregula boonei 6A8 reveals adaptations to oligotrophic peatland environments.</title>
        <authorList>
            <person name="Braeuer S."/>
            <person name="Cadillo-Quiroz H."/>
            <person name="Kyrpides N."/>
            <person name="Woyke T."/>
            <person name="Goodwin L."/>
            <person name="Detter C."/>
            <person name="Podell S."/>
            <person name="Yavitt J.B."/>
            <person name="Zinder S.H."/>
        </authorList>
    </citation>
    <scope>NUCLEOTIDE SEQUENCE [LARGE SCALE GENOMIC DNA]</scope>
    <source>
        <strain evidence="3">DSM 21154 / JCM 14090 / 6A8</strain>
    </source>
</reference>
<dbReference type="STRING" id="456442.Mboo_0354"/>
<dbReference type="InterPro" id="IPR027417">
    <property type="entry name" value="P-loop_NTPase"/>
</dbReference>
<keyword evidence="3" id="KW-1185">Reference proteome</keyword>
<dbReference type="SUPFAM" id="SSF52540">
    <property type="entry name" value="P-loop containing nucleoside triphosphate hydrolases"/>
    <property type="match status" value="1"/>
</dbReference>
<accession>A7I563</accession>
<gene>
    <name evidence="2" type="ordered locus">Mboo_0354</name>
</gene>
<proteinExistence type="predicted"/>
<evidence type="ECO:0000313" key="2">
    <source>
        <dbReference type="EMBL" id="ABS54874.1"/>
    </source>
</evidence>
<dbReference type="KEGG" id="mbn:Mboo_0354"/>
<dbReference type="Proteomes" id="UP000002408">
    <property type="component" value="Chromosome"/>
</dbReference>
<feature type="coiled-coil region" evidence="1">
    <location>
        <begin position="223"/>
        <end position="250"/>
    </location>
</feature>
<dbReference type="HOGENOM" id="CLU_435236_0_0_2"/>
<dbReference type="RefSeq" id="WP_011991362.1">
    <property type="nucleotide sequence ID" value="NC_009712.1"/>
</dbReference>
<keyword evidence="1" id="KW-0175">Coiled coil</keyword>
<dbReference type="AlphaFoldDB" id="A7I563"/>
<sequence length="628" mass="72763">MAQDVFFEFIDIKGYRGRNFELKMNPPGEHTVFIMDGNTGKTTTIELIRWCFKHKESEAVGKFRHMWIEPAHVLDMMKHGPQTCTIKISFSDKKHRYLFTRVTKGEYLNEIDDNKKIIGDRINEVLDTLEIDSGADVISGDRVNQYLREQFRFGQSVDYFCFDGERARDLLIKASDVDNLDFLTSLINTRATHPILNHYNEQLEALKRKIYTKAKSRAPDRKIKEYIEKIEDKEGELKAARDLLRSNRDELAPIIEAIRLKNDEISELDKKRIQIQSEKYSEKLDYERQIDSIKQKWRDKRKFYYENSLNWLSHIDTEYLNKLKHHVREVGKLPEPYRKDLIYACLNHKPPICQICGRELDDDASYNHVKELENLVASHEVQSFLADKVKVDNIIFFPEKEYELLIAQYQTFKETETLKNAIVLSDEDNELVNHLNTAKNALEALLSRKRDFESNIQFLSNEVIRLEGEKQELESNLGFFKEYQNVLKNIERTQDTIITTQESMKEKTIGIISSVLSESISSILGPSFSANFSKDHGLLLGENNKFSPEIGGMSGRIILAYCFAEAMTLIDPIIIDTPSGNVGTHRDPLGQHLNVNHNQVICLCLPHETLNFAPHISKNPIEIENRGE</sequence>
<evidence type="ECO:0008006" key="4">
    <source>
        <dbReference type="Google" id="ProtNLM"/>
    </source>
</evidence>
<dbReference type="EMBL" id="CP000780">
    <property type="protein sequence ID" value="ABS54874.1"/>
    <property type="molecule type" value="Genomic_DNA"/>
</dbReference>
<dbReference type="Gene3D" id="3.40.50.300">
    <property type="entry name" value="P-loop containing nucleotide triphosphate hydrolases"/>
    <property type="match status" value="2"/>
</dbReference>
<organism evidence="2 3">
    <name type="scientific">Methanoregula boonei (strain DSM 21154 / JCM 14090 / 6A8)</name>
    <dbReference type="NCBI Taxonomy" id="456442"/>
    <lineage>
        <taxon>Archaea</taxon>
        <taxon>Methanobacteriati</taxon>
        <taxon>Methanobacteriota</taxon>
        <taxon>Stenosarchaea group</taxon>
        <taxon>Methanomicrobia</taxon>
        <taxon>Methanomicrobiales</taxon>
        <taxon>Methanoregulaceae</taxon>
        <taxon>Methanoregula</taxon>
    </lineage>
</organism>
<feature type="coiled-coil region" evidence="1">
    <location>
        <begin position="435"/>
        <end position="476"/>
    </location>
</feature>